<evidence type="ECO:0000313" key="3">
    <source>
        <dbReference type="Proteomes" id="UP000799438"/>
    </source>
</evidence>
<feature type="compositionally biased region" description="Polar residues" evidence="1">
    <location>
        <begin position="27"/>
        <end position="46"/>
    </location>
</feature>
<gene>
    <name evidence="2" type="ORF">K452DRAFT_72421</name>
</gene>
<dbReference type="RefSeq" id="XP_033402609.1">
    <property type="nucleotide sequence ID" value="XM_033547060.1"/>
</dbReference>
<dbReference type="EMBL" id="ML995475">
    <property type="protein sequence ID" value="KAF2146901.1"/>
    <property type="molecule type" value="Genomic_DNA"/>
</dbReference>
<feature type="compositionally biased region" description="Basic and acidic residues" evidence="1">
    <location>
        <begin position="111"/>
        <end position="125"/>
    </location>
</feature>
<name>A0A6A6BW28_9PEZI</name>
<keyword evidence="3" id="KW-1185">Reference proteome</keyword>
<dbReference type="Proteomes" id="UP000799438">
    <property type="component" value="Unassembled WGS sequence"/>
</dbReference>
<evidence type="ECO:0000256" key="1">
    <source>
        <dbReference type="SAM" id="MobiDB-lite"/>
    </source>
</evidence>
<protein>
    <submittedName>
        <fullName evidence="2">Uncharacterized protein</fullName>
    </submittedName>
</protein>
<proteinExistence type="predicted"/>
<evidence type="ECO:0000313" key="2">
    <source>
        <dbReference type="EMBL" id="KAF2146901.1"/>
    </source>
</evidence>
<feature type="compositionally biased region" description="Polar residues" evidence="1">
    <location>
        <begin position="8"/>
        <end position="20"/>
    </location>
</feature>
<dbReference type="AlphaFoldDB" id="A0A6A6BW28"/>
<reference evidence="2" key="1">
    <citation type="journal article" date="2020" name="Stud. Mycol.">
        <title>101 Dothideomycetes genomes: a test case for predicting lifestyles and emergence of pathogens.</title>
        <authorList>
            <person name="Haridas S."/>
            <person name="Albert R."/>
            <person name="Binder M."/>
            <person name="Bloem J."/>
            <person name="Labutti K."/>
            <person name="Salamov A."/>
            <person name="Andreopoulos B."/>
            <person name="Baker S."/>
            <person name="Barry K."/>
            <person name="Bills G."/>
            <person name="Bluhm B."/>
            <person name="Cannon C."/>
            <person name="Castanera R."/>
            <person name="Culley D."/>
            <person name="Daum C."/>
            <person name="Ezra D."/>
            <person name="Gonzalez J."/>
            <person name="Henrissat B."/>
            <person name="Kuo A."/>
            <person name="Liang C."/>
            <person name="Lipzen A."/>
            <person name="Lutzoni F."/>
            <person name="Magnuson J."/>
            <person name="Mondo S."/>
            <person name="Nolan M."/>
            <person name="Ohm R."/>
            <person name="Pangilinan J."/>
            <person name="Park H.-J."/>
            <person name="Ramirez L."/>
            <person name="Alfaro M."/>
            <person name="Sun H."/>
            <person name="Tritt A."/>
            <person name="Yoshinaga Y."/>
            <person name="Zwiers L.-H."/>
            <person name="Turgeon B."/>
            <person name="Goodwin S."/>
            <person name="Spatafora J."/>
            <person name="Crous P."/>
            <person name="Grigoriev I."/>
        </authorList>
    </citation>
    <scope>NUCLEOTIDE SEQUENCE</scope>
    <source>
        <strain evidence="2">CBS 121167</strain>
    </source>
</reference>
<dbReference type="GeneID" id="54304567"/>
<organism evidence="2 3">
    <name type="scientific">Aplosporella prunicola CBS 121167</name>
    <dbReference type="NCBI Taxonomy" id="1176127"/>
    <lineage>
        <taxon>Eukaryota</taxon>
        <taxon>Fungi</taxon>
        <taxon>Dikarya</taxon>
        <taxon>Ascomycota</taxon>
        <taxon>Pezizomycotina</taxon>
        <taxon>Dothideomycetes</taxon>
        <taxon>Dothideomycetes incertae sedis</taxon>
        <taxon>Botryosphaeriales</taxon>
        <taxon>Aplosporellaceae</taxon>
        <taxon>Aplosporella</taxon>
    </lineage>
</organism>
<feature type="region of interest" description="Disordered" evidence="1">
    <location>
        <begin position="1"/>
        <end position="140"/>
    </location>
</feature>
<accession>A0A6A6BW28</accession>
<sequence>MPGHAEQFSPTQSNTVPNRTGQDRTEPTTLTASATHTPIQNQNQAPTKPLALTRSPPNTFPRYPNPSALLPLPKTKEARGAVPDFDSNPATTTENGTAGRGTHARALKTVYEGERGEGRRKEDTKGKRKRKTTEARSQSD</sequence>